<dbReference type="InterPro" id="IPR050745">
    <property type="entry name" value="Multifunctional_regulatory"/>
</dbReference>
<protein>
    <submittedName>
        <fullName evidence="5">Ankyrin repeat domain-containing protein</fullName>
    </submittedName>
</protein>
<dbReference type="PROSITE" id="PS50297">
    <property type="entry name" value="ANK_REP_REGION"/>
    <property type="match status" value="1"/>
</dbReference>
<proteinExistence type="predicted"/>
<dbReference type="PANTHER" id="PTHR24189:SF50">
    <property type="entry name" value="ANKYRIN REPEAT AND SOCS BOX PROTEIN 2"/>
    <property type="match status" value="1"/>
</dbReference>
<organism evidence="5 6">
    <name type="scientific">Antrihabitans stalagmiti</name>
    <dbReference type="NCBI Taxonomy" id="2799499"/>
    <lineage>
        <taxon>Bacteria</taxon>
        <taxon>Bacillati</taxon>
        <taxon>Actinomycetota</taxon>
        <taxon>Actinomycetes</taxon>
        <taxon>Mycobacteriales</taxon>
        <taxon>Nocardiaceae</taxon>
        <taxon>Antrihabitans</taxon>
    </lineage>
</organism>
<feature type="region of interest" description="Disordered" evidence="4">
    <location>
        <begin position="1"/>
        <end position="25"/>
    </location>
</feature>
<evidence type="ECO:0000313" key="6">
    <source>
        <dbReference type="Proteomes" id="UP000655868"/>
    </source>
</evidence>
<keyword evidence="2 3" id="KW-0040">ANK repeat</keyword>
<keyword evidence="1" id="KW-0677">Repeat</keyword>
<comment type="caution">
    <text evidence="5">The sequence shown here is derived from an EMBL/GenBank/DDBJ whole genome shotgun (WGS) entry which is preliminary data.</text>
</comment>
<dbReference type="SMART" id="SM00248">
    <property type="entry name" value="ANK"/>
    <property type="match status" value="2"/>
</dbReference>
<dbReference type="Pfam" id="PF13857">
    <property type="entry name" value="Ank_5"/>
    <property type="match status" value="1"/>
</dbReference>
<dbReference type="PROSITE" id="PS50088">
    <property type="entry name" value="ANK_REPEAT"/>
    <property type="match status" value="1"/>
</dbReference>
<dbReference type="Gene3D" id="1.25.40.20">
    <property type="entry name" value="Ankyrin repeat-containing domain"/>
    <property type="match status" value="1"/>
</dbReference>
<dbReference type="InterPro" id="IPR002110">
    <property type="entry name" value="Ankyrin_rpt"/>
</dbReference>
<dbReference type="EMBL" id="JAEMNV010000001">
    <property type="protein sequence ID" value="MBJ8337444.1"/>
    <property type="molecule type" value="Genomic_DNA"/>
</dbReference>
<evidence type="ECO:0000256" key="3">
    <source>
        <dbReference type="PROSITE-ProRule" id="PRU00023"/>
    </source>
</evidence>
<evidence type="ECO:0000256" key="2">
    <source>
        <dbReference type="ARBA" id="ARBA00023043"/>
    </source>
</evidence>
<feature type="repeat" description="ANK" evidence="3">
    <location>
        <begin position="349"/>
        <end position="381"/>
    </location>
</feature>
<dbReference type="SUPFAM" id="SSF48403">
    <property type="entry name" value="Ankyrin repeat"/>
    <property type="match status" value="1"/>
</dbReference>
<dbReference type="RefSeq" id="WP_199701110.1">
    <property type="nucleotide sequence ID" value="NZ_JAEMNV010000001.1"/>
</dbReference>
<gene>
    <name evidence="5" type="ORF">JGU71_00965</name>
</gene>
<keyword evidence="6" id="KW-1185">Reference proteome</keyword>
<feature type="compositionally biased region" description="Polar residues" evidence="4">
    <location>
        <begin position="1"/>
        <end position="10"/>
    </location>
</feature>
<evidence type="ECO:0000256" key="1">
    <source>
        <dbReference type="ARBA" id="ARBA00022737"/>
    </source>
</evidence>
<evidence type="ECO:0000256" key="4">
    <source>
        <dbReference type="SAM" id="MobiDB-lite"/>
    </source>
</evidence>
<sequence>MASSLPNNPSIDRMRDDARKLQRGVTASTSRAINIVRRYHPRPDVALASAPDRFALHDAQLTVARGYGFTGWPALVHYLEVAAKLSFDPDSVTEDSLAAADRFCTLSSLYYSQSDAPPRRKAAADLLTADPGLVEQHVWAAAAAADQGALANHLAARPELATTRGGPFGWVPLLYLCFGRAQVNQTEAGVLAAATLLLDTGADPNAGYLWCGLSTPFTALTGVFGEGEQGPGRQPRHPFAPALATLLLERGAHPVDQQTLYNRMFRPDDSHLQLLFAYGLADAGPSPWEVKLGEAIETREQMWKRQRDWAAAHGFTDRLELLARHGVDVAGVEVVVPSIPDDPNNRDEQGATPLHHAAWAGDLELIQRLLDAGANTSITDGQFDATPLGWAEHAYQTEAADLLRALELP</sequence>
<reference evidence="5" key="1">
    <citation type="submission" date="2020-12" db="EMBL/GenBank/DDBJ databases">
        <title>Antrihabitans popcorni sp. nov. and Antrihabitans auranticaus sp. nov., isolated from a larva cave.</title>
        <authorList>
            <person name="Lee S.D."/>
            <person name="Kim I.S."/>
        </authorList>
    </citation>
    <scope>NUCLEOTIDE SEQUENCE</scope>
    <source>
        <strain evidence="5">YC3-6</strain>
    </source>
</reference>
<accession>A0A934NLK6</accession>
<dbReference type="PANTHER" id="PTHR24189">
    <property type="entry name" value="MYOTROPHIN"/>
    <property type="match status" value="1"/>
</dbReference>
<dbReference type="InterPro" id="IPR036770">
    <property type="entry name" value="Ankyrin_rpt-contain_sf"/>
</dbReference>
<evidence type="ECO:0000313" key="5">
    <source>
        <dbReference type="EMBL" id="MBJ8337444.1"/>
    </source>
</evidence>
<dbReference type="Proteomes" id="UP000655868">
    <property type="component" value="Unassembled WGS sequence"/>
</dbReference>
<name>A0A934NLK6_9NOCA</name>
<dbReference type="AlphaFoldDB" id="A0A934NLK6"/>